<comment type="caution">
    <text evidence="1">The sequence shown here is derived from an EMBL/GenBank/DDBJ whole genome shotgun (WGS) entry which is preliminary data.</text>
</comment>
<protein>
    <submittedName>
        <fullName evidence="1">Uncharacterized protein</fullName>
    </submittedName>
</protein>
<evidence type="ECO:0000313" key="1">
    <source>
        <dbReference type="EMBL" id="KAK7075933.1"/>
    </source>
</evidence>
<feature type="non-terminal residue" evidence="1">
    <location>
        <position position="51"/>
    </location>
</feature>
<proteinExistence type="predicted"/>
<gene>
    <name evidence="1" type="ORF">SK128_027839</name>
</gene>
<accession>A0AAN8X7K3</accession>
<dbReference type="AlphaFoldDB" id="A0AAN8X7K3"/>
<name>A0AAN8X7K3_HALRR</name>
<evidence type="ECO:0000313" key="2">
    <source>
        <dbReference type="Proteomes" id="UP001381693"/>
    </source>
</evidence>
<keyword evidence="2" id="KW-1185">Reference proteome</keyword>
<dbReference type="EMBL" id="JAXCGZ010009974">
    <property type="protein sequence ID" value="KAK7075933.1"/>
    <property type="molecule type" value="Genomic_DNA"/>
</dbReference>
<organism evidence="1 2">
    <name type="scientific">Halocaridina rubra</name>
    <name type="common">Hawaiian red shrimp</name>
    <dbReference type="NCBI Taxonomy" id="373956"/>
    <lineage>
        <taxon>Eukaryota</taxon>
        <taxon>Metazoa</taxon>
        <taxon>Ecdysozoa</taxon>
        <taxon>Arthropoda</taxon>
        <taxon>Crustacea</taxon>
        <taxon>Multicrustacea</taxon>
        <taxon>Malacostraca</taxon>
        <taxon>Eumalacostraca</taxon>
        <taxon>Eucarida</taxon>
        <taxon>Decapoda</taxon>
        <taxon>Pleocyemata</taxon>
        <taxon>Caridea</taxon>
        <taxon>Atyoidea</taxon>
        <taxon>Atyidae</taxon>
        <taxon>Halocaridina</taxon>
    </lineage>
</organism>
<feature type="non-terminal residue" evidence="1">
    <location>
        <position position="1"/>
    </location>
</feature>
<dbReference type="Proteomes" id="UP001381693">
    <property type="component" value="Unassembled WGS sequence"/>
</dbReference>
<reference evidence="1 2" key="1">
    <citation type="submission" date="2023-11" db="EMBL/GenBank/DDBJ databases">
        <title>Halocaridina rubra genome assembly.</title>
        <authorList>
            <person name="Smith C."/>
        </authorList>
    </citation>
    <scope>NUCLEOTIDE SEQUENCE [LARGE SCALE GENOMIC DNA]</scope>
    <source>
        <strain evidence="1">EP-1</strain>
        <tissue evidence="1">Whole</tissue>
    </source>
</reference>
<sequence length="51" mass="6047">SIFIVMQNQEAFSEVKENSKFYLSGWRCHYRALIQIYVNALDLDQQMLPAH</sequence>